<dbReference type="InterPro" id="IPR008969">
    <property type="entry name" value="CarboxyPept-like_regulatory"/>
</dbReference>
<evidence type="ECO:0000313" key="2">
    <source>
        <dbReference type="Proteomes" id="UP000249620"/>
    </source>
</evidence>
<accession>A0A327Z205</accession>
<dbReference type="EMBL" id="QLMI01000002">
    <property type="protein sequence ID" value="RAK24269.1"/>
    <property type="molecule type" value="Genomic_DNA"/>
</dbReference>
<dbReference type="Pfam" id="PF13715">
    <property type="entry name" value="CarbopepD_reg_2"/>
    <property type="match status" value="1"/>
</dbReference>
<sequence length="258" mass="29291">MAKRLLLLFIFFPLVVLSQNDSIINGKIVSESSLLEGIHVINLSKRNGVVTDSRGYFQIKAKVSDTLQFSAVNLKATRYVIKQTDFPNDLLLIKMESLITELEEVAIINYKNINAVALGIVPANQKTYTPAERKLAAAEEFKWYSPLLIPLGGMSVDGLINSISGRTAILKKEVIVERKEMLQAKTSDYFERKYFVETLKIPDEYVDGFLFYIVENEKFARSMKDKNKTMATFVLSELAVEYLKLKELEISNKTSNEK</sequence>
<dbReference type="Proteomes" id="UP000249620">
    <property type="component" value="Unassembled WGS sequence"/>
</dbReference>
<dbReference type="AlphaFoldDB" id="A0A327Z205"/>
<dbReference type="OrthoDB" id="1427655at2"/>
<comment type="caution">
    <text evidence="1">The sequence shown here is derived from an EMBL/GenBank/DDBJ whole genome shotgun (WGS) entry which is preliminary data.</text>
</comment>
<gene>
    <name evidence="1" type="ORF">B0I03_102122</name>
</gene>
<keyword evidence="1" id="KW-0645">Protease</keyword>
<keyword evidence="1" id="KW-0121">Carboxypeptidase</keyword>
<name>A0A327Z205_9FLAO</name>
<organism evidence="1 2">
    <name type="scientific">Flavobacterium aquaticum</name>
    <dbReference type="NCBI Taxonomy" id="1236486"/>
    <lineage>
        <taxon>Bacteria</taxon>
        <taxon>Pseudomonadati</taxon>
        <taxon>Bacteroidota</taxon>
        <taxon>Flavobacteriia</taxon>
        <taxon>Flavobacteriales</taxon>
        <taxon>Flavobacteriaceae</taxon>
        <taxon>Flavobacterium</taxon>
    </lineage>
</organism>
<reference evidence="1 2" key="1">
    <citation type="submission" date="2018-06" db="EMBL/GenBank/DDBJ databases">
        <title>Genomic Encyclopedia of Type Strains, Phase III (KMG-III): the genomes of soil and plant-associated and newly described type strains.</title>
        <authorList>
            <person name="Whitman W."/>
        </authorList>
    </citation>
    <scope>NUCLEOTIDE SEQUENCE [LARGE SCALE GENOMIC DNA]</scope>
    <source>
        <strain evidence="1 2">CGMCC 1.12398</strain>
    </source>
</reference>
<protein>
    <submittedName>
        <fullName evidence="1">Carboxypeptidase-like protein</fullName>
    </submittedName>
</protein>
<proteinExistence type="predicted"/>
<dbReference type="GO" id="GO:0004180">
    <property type="term" value="F:carboxypeptidase activity"/>
    <property type="evidence" value="ECO:0007669"/>
    <property type="project" value="UniProtKB-KW"/>
</dbReference>
<keyword evidence="1" id="KW-0378">Hydrolase</keyword>
<keyword evidence="2" id="KW-1185">Reference proteome</keyword>
<dbReference type="RefSeq" id="WP_111566068.1">
    <property type="nucleotide sequence ID" value="NZ_QLMI01000002.1"/>
</dbReference>
<evidence type="ECO:0000313" key="1">
    <source>
        <dbReference type="EMBL" id="RAK24269.1"/>
    </source>
</evidence>
<dbReference type="SUPFAM" id="SSF49464">
    <property type="entry name" value="Carboxypeptidase regulatory domain-like"/>
    <property type="match status" value="1"/>
</dbReference>